<feature type="region of interest" description="Disordered" evidence="1">
    <location>
        <begin position="172"/>
        <end position="191"/>
    </location>
</feature>
<dbReference type="PANTHER" id="PTHR45828:SF51">
    <property type="entry name" value="REELIN DOMAIN-CONTAINING PROTEIN 1"/>
    <property type="match status" value="1"/>
</dbReference>
<dbReference type="InterPro" id="IPR002861">
    <property type="entry name" value="Reeler_dom"/>
</dbReference>
<evidence type="ECO:0000256" key="2">
    <source>
        <dbReference type="SAM" id="Phobius"/>
    </source>
</evidence>
<feature type="transmembrane region" description="Helical" evidence="2">
    <location>
        <begin position="367"/>
        <end position="388"/>
    </location>
</feature>
<organism evidence="5 6">
    <name type="scientific">Serinus canaria</name>
    <name type="common">Island canary</name>
    <name type="synonym">Fringilla canaria</name>
    <dbReference type="NCBI Taxonomy" id="9135"/>
    <lineage>
        <taxon>Eukaryota</taxon>
        <taxon>Metazoa</taxon>
        <taxon>Chordata</taxon>
        <taxon>Craniata</taxon>
        <taxon>Vertebrata</taxon>
        <taxon>Euteleostomi</taxon>
        <taxon>Archelosauria</taxon>
        <taxon>Archosauria</taxon>
        <taxon>Dinosauria</taxon>
        <taxon>Saurischia</taxon>
        <taxon>Theropoda</taxon>
        <taxon>Coelurosauria</taxon>
        <taxon>Aves</taxon>
        <taxon>Neognathae</taxon>
        <taxon>Neoaves</taxon>
        <taxon>Telluraves</taxon>
        <taxon>Australaves</taxon>
        <taxon>Passeriformes</taxon>
        <taxon>Passeroidea</taxon>
        <taxon>Fringillidae</taxon>
        <taxon>Carduelinae</taxon>
        <taxon>Serinus</taxon>
    </lineage>
</organism>
<feature type="domain" description="Reelin" evidence="4">
    <location>
        <begin position="18"/>
        <end position="185"/>
    </location>
</feature>
<keyword evidence="2" id="KW-1133">Transmembrane helix</keyword>
<feature type="chain" id="PRO_5034946085" evidence="3">
    <location>
        <begin position="24"/>
        <end position="449"/>
    </location>
</feature>
<keyword evidence="6" id="KW-1185">Reference proteome</keyword>
<dbReference type="InterPro" id="IPR051237">
    <property type="entry name" value="Ferric-chelate_Red/DefProt"/>
</dbReference>
<dbReference type="Gene3D" id="2.60.40.4060">
    <property type="entry name" value="Reeler domain"/>
    <property type="match status" value="1"/>
</dbReference>
<sequence length="449" mass="47889">MLAPIAIVGWACMTLCLVSYAAAFSQGASLSACSDMMPRHLRVQLHSSNSNYVTVHTNMSFFFPGDKVPVTVRSTRDYMGFMLQARKVSNMEIAGTFIFLPPGSKLLTCFEDGDTVTHSDKSLKRNLSFVWKAPDQPIGDIKFFISIVQSYFVYWTKIESAVVAQGGQNKTLADKKPSAVAPTPLQGPADPHPTGMVSKPCCFLPTPPAEYRIVQSRAQGLEPSLPTQDVGMVDALQGFLSQDNASSYSTFNGTESGTILKASQRVSETASPSALHVRTHLGGVAAATAWLGDASTAGNLSSASRQMAERELAPQPVGAGTRAEEDKDEPEAAGNTVPWVTRPSPKSAVPGIGESPGRGTRLLAGQLGILLLCTAVLGLALAAAMRCVCAQHCHKRAEVSFSEPDPDVITITENGAVMRFRKIRDNGFVLVPAQCNWVSPSSSVKTVVV</sequence>
<dbReference type="PROSITE" id="PS51019">
    <property type="entry name" value="REELIN"/>
    <property type="match status" value="1"/>
</dbReference>
<evidence type="ECO:0000313" key="5">
    <source>
        <dbReference type="Ensembl" id="ENSSCAP00000020920.1"/>
    </source>
</evidence>
<evidence type="ECO:0000313" key="6">
    <source>
        <dbReference type="Proteomes" id="UP000694409"/>
    </source>
</evidence>
<name>A0A8C9NMW2_SERCA</name>
<keyword evidence="2" id="KW-0472">Membrane</keyword>
<reference evidence="5" key="1">
    <citation type="submission" date="2025-08" db="UniProtKB">
        <authorList>
            <consortium name="Ensembl"/>
        </authorList>
    </citation>
    <scope>IDENTIFICATION</scope>
</reference>
<dbReference type="Ensembl" id="ENSSCAT00000023352.1">
    <property type="protein sequence ID" value="ENSSCAP00000020920.1"/>
    <property type="gene ID" value="ENSSCAG00000015067.1"/>
</dbReference>
<reference evidence="5" key="2">
    <citation type="submission" date="2025-09" db="UniProtKB">
        <authorList>
            <consortium name="Ensembl"/>
        </authorList>
    </citation>
    <scope>IDENTIFICATION</scope>
</reference>
<dbReference type="PANTHER" id="PTHR45828">
    <property type="entry name" value="CYTOCHROME B561/FERRIC REDUCTASE TRANSMEMBRANE"/>
    <property type="match status" value="1"/>
</dbReference>
<dbReference type="AlphaFoldDB" id="A0A8C9NMW2"/>
<dbReference type="Proteomes" id="UP000694409">
    <property type="component" value="Unassembled WGS sequence"/>
</dbReference>
<feature type="signal peptide" evidence="3">
    <location>
        <begin position="1"/>
        <end position="23"/>
    </location>
</feature>
<dbReference type="GO" id="GO:0016020">
    <property type="term" value="C:membrane"/>
    <property type="evidence" value="ECO:0007669"/>
    <property type="project" value="TreeGrafter"/>
</dbReference>
<evidence type="ECO:0000256" key="1">
    <source>
        <dbReference type="SAM" id="MobiDB-lite"/>
    </source>
</evidence>
<dbReference type="Pfam" id="PF02014">
    <property type="entry name" value="Reeler"/>
    <property type="match status" value="1"/>
</dbReference>
<dbReference type="OMA" id="DMQPKHI"/>
<dbReference type="CDD" id="cd08544">
    <property type="entry name" value="Reeler"/>
    <property type="match status" value="1"/>
</dbReference>
<evidence type="ECO:0000259" key="4">
    <source>
        <dbReference type="PROSITE" id="PS51019"/>
    </source>
</evidence>
<keyword evidence="3" id="KW-0732">Signal</keyword>
<evidence type="ECO:0000256" key="3">
    <source>
        <dbReference type="SAM" id="SignalP"/>
    </source>
</evidence>
<keyword evidence="2" id="KW-0812">Transmembrane</keyword>
<protein>
    <submittedName>
        <fullName evidence="5">Reeler domain containing 1</fullName>
    </submittedName>
</protein>
<gene>
    <name evidence="5" type="primary">REELD1</name>
</gene>
<accession>A0A8C9NMW2</accession>
<proteinExistence type="predicted"/>
<feature type="region of interest" description="Disordered" evidence="1">
    <location>
        <begin position="301"/>
        <end position="355"/>
    </location>
</feature>
<dbReference type="GeneTree" id="ENSGT00940000163277"/>
<dbReference type="InterPro" id="IPR042307">
    <property type="entry name" value="Reeler_sf"/>
</dbReference>